<dbReference type="AlphaFoldDB" id="A0A197JD68"/>
<evidence type="ECO:0008006" key="4">
    <source>
        <dbReference type="Google" id="ProtNLM"/>
    </source>
</evidence>
<reference evidence="2 3" key="1">
    <citation type="submission" date="2016-05" db="EMBL/GenBank/DDBJ databases">
        <title>Genome sequencing reveals origins of a unique bacterial endosymbiosis in the earliest lineages of terrestrial Fungi.</title>
        <authorList>
            <consortium name="DOE Joint Genome Institute"/>
            <person name="Uehling J."/>
            <person name="Gryganskyi A."/>
            <person name="Hameed K."/>
            <person name="Tschaplinski T."/>
            <person name="Misztal P."/>
            <person name="Wu S."/>
            <person name="Desiro A."/>
            <person name="Vande Pol N."/>
            <person name="Du Z.-Y."/>
            <person name="Zienkiewicz A."/>
            <person name="Zienkiewicz K."/>
            <person name="Morin E."/>
            <person name="Tisserant E."/>
            <person name="Splivallo R."/>
            <person name="Hainaut M."/>
            <person name="Henrissat B."/>
            <person name="Ohm R."/>
            <person name="Kuo A."/>
            <person name="Yan J."/>
            <person name="Lipzen A."/>
            <person name="Nolan M."/>
            <person name="Labutti K."/>
            <person name="Barry K."/>
            <person name="Goldstein A."/>
            <person name="Labbe J."/>
            <person name="Schadt C."/>
            <person name="Tuskan G."/>
            <person name="Grigoriev I."/>
            <person name="Martin F."/>
            <person name="Vilgalys R."/>
            <person name="Bonito G."/>
        </authorList>
    </citation>
    <scope>NUCLEOTIDE SEQUENCE [LARGE SCALE GENOMIC DNA]</scope>
    <source>
        <strain evidence="2 3">AG-77</strain>
    </source>
</reference>
<keyword evidence="3" id="KW-1185">Reference proteome</keyword>
<sequence>MYSYKLKKSGLRTQVVMDCNGMALWVSKSVSCKTYDDGAMLLSMKLDKKMHAMDLVAVDGGYTQFLKTLVEKSDITLHNIKESKYSSTFGSLCSQIEALFGDLGNMFERHSNRAPVIVDKKNTYNLHADEAGVVAFKYQEDSHSVRISTELTHTSWMRDDFDYPREDQNVEQTTDYFSMNELLEDDLVALNRYVISIGIKHHITMSVKFTIQLITEVIKSLDENDDVNEQYVCEAKCVMSKCICMKKADDRGMYCYMHDPDRKCLGITMSGARCGSVAKIKKAHPPGFVDTDADDSSKDKIPKKEAKKEKNTTKKEKFKTTKEKTKAKKREKELSDVELSEGEEAIFLLSSKAADITSKKEVPSAE</sequence>
<evidence type="ECO:0000313" key="2">
    <source>
        <dbReference type="EMBL" id="OAQ22394.1"/>
    </source>
</evidence>
<protein>
    <recommendedName>
        <fullName evidence="4">DDE Tnp4 domain-containing protein</fullName>
    </recommendedName>
</protein>
<dbReference type="Proteomes" id="UP000078512">
    <property type="component" value="Unassembled WGS sequence"/>
</dbReference>
<proteinExistence type="predicted"/>
<dbReference type="EMBL" id="KV442170">
    <property type="protein sequence ID" value="OAQ22394.1"/>
    <property type="molecule type" value="Genomic_DNA"/>
</dbReference>
<feature type="compositionally biased region" description="Basic and acidic residues" evidence="1">
    <location>
        <begin position="295"/>
        <end position="335"/>
    </location>
</feature>
<organism evidence="2 3">
    <name type="scientific">Linnemannia elongata AG-77</name>
    <dbReference type="NCBI Taxonomy" id="1314771"/>
    <lineage>
        <taxon>Eukaryota</taxon>
        <taxon>Fungi</taxon>
        <taxon>Fungi incertae sedis</taxon>
        <taxon>Mucoromycota</taxon>
        <taxon>Mortierellomycotina</taxon>
        <taxon>Mortierellomycetes</taxon>
        <taxon>Mortierellales</taxon>
        <taxon>Mortierellaceae</taxon>
        <taxon>Linnemannia</taxon>
    </lineage>
</organism>
<dbReference type="OrthoDB" id="2393881at2759"/>
<dbReference type="STRING" id="1314771.A0A197JD68"/>
<feature type="region of interest" description="Disordered" evidence="1">
    <location>
        <begin position="288"/>
        <end position="339"/>
    </location>
</feature>
<gene>
    <name evidence="2" type="ORF">K457DRAFT_1825526</name>
</gene>
<accession>A0A197JD68</accession>
<evidence type="ECO:0000256" key="1">
    <source>
        <dbReference type="SAM" id="MobiDB-lite"/>
    </source>
</evidence>
<name>A0A197JD68_9FUNG</name>
<evidence type="ECO:0000313" key="3">
    <source>
        <dbReference type="Proteomes" id="UP000078512"/>
    </source>
</evidence>